<evidence type="ECO:0000259" key="4">
    <source>
        <dbReference type="PROSITE" id="PS51194"/>
    </source>
</evidence>
<keyword evidence="1" id="KW-0378">Hydrolase</keyword>
<evidence type="ECO:0000256" key="1">
    <source>
        <dbReference type="ARBA" id="ARBA00022801"/>
    </source>
</evidence>
<dbReference type="AlphaFoldDB" id="A0A7Y7USM7"/>
<dbReference type="PROSITE" id="PS51194">
    <property type="entry name" value="HELICASE_CTER"/>
    <property type="match status" value="1"/>
</dbReference>
<keyword evidence="5" id="KW-0347">Helicase</keyword>
<feature type="domain" description="Helicase ATP-binding" evidence="3">
    <location>
        <begin position="345"/>
        <end position="524"/>
    </location>
</feature>
<feature type="region of interest" description="Disordered" evidence="2">
    <location>
        <begin position="823"/>
        <end position="868"/>
    </location>
</feature>
<keyword evidence="5" id="KW-0067">ATP-binding</keyword>
<dbReference type="EMBL" id="JABYQV010000012">
    <property type="protein sequence ID" value="NVP32143.1"/>
    <property type="molecule type" value="Genomic_DNA"/>
</dbReference>
<dbReference type="InterPro" id="IPR014001">
    <property type="entry name" value="Helicase_ATP-bd"/>
</dbReference>
<evidence type="ECO:0000313" key="5">
    <source>
        <dbReference type="EMBL" id="NVP32143.1"/>
    </source>
</evidence>
<dbReference type="InterPro" id="IPR049730">
    <property type="entry name" value="SNF2/RAD54-like_C"/>
</dbReference>
<name>A0A7Y7USM7_9SPHN</name>
<accession>A0A7Y7USM7</accession>
<dbReference type="PROSITE" id="PS51192">
    <property type="entry name" value="HELICASE_ATP_BIND_1"/>
    <property type="match status" value="1"/>
</dbReference>
<dbReference type="InterPro" id="IPR038718">
    <property type="entry name" value="SNF2-like_sf"/>
</dbReference>
<evidence type="ECO:0000259" key="3">
    <source>
        <dbReference type="PROSITE" id="PS51192"/>
    </source>
</evidence>
<protein>
    <submittedName>
        <fullName evidence="5">DEAD/DEAH box helicase family protein</fullName>
    </submittedName>
</protein>
<gene>
    <name evidence="5" type="ORF">HLV41_13910</name>
</gene>
<proteinExistence type="predicted"/>
<dbReference type="Gene3D" id="3.40.50.10810">
    <property type="entry name" value="Tandem AAA-ATPase domain"/>
    <property type="match status" value="1"/>
</dbReference>
<dbReference type="SUPFAM" id="SSF52540">
    <property type="entry name" value="P-loop containing nucleoside triphosphate hydrolases"/>
    <property type="match status" value="2"/>
</dbReference>
<dbReference type="PANTHER" id="PTHR10799">
    <property type="entry name" value="SNF2/RAD54 HELICASE FAMILY"/>
    <property type="match status" value="1"/>
</dbReference>
<dbReference type="Proteomes" id="UP000531581">
    <property type="component" value="Unassembled WGS sequence"/>
</dbReference>
<dbReference type="SMART" id="SM00487">
    <property type="entry name" value="DEXDc"/>
    <property type="match status" value="1"/>
</dbReference>
<evidence type="ECO:0000313" key="6">
    <source>
        <dbReference type="Proteomes" id="UP000531581"/>
    </source>
</evidence>
<dbReference type="Pfam" id="PF00176">
    <property type="entry name" value="SNF2-rel_dom"/>
    <property type="match status" value="1"/>
</dbReference>
<reference evidence="5 6" key="1">
    <citation type="submission" date="2020-05" db="EMBL/GenBank/DDBJ databases">
        <title>Draft Genome Sequences of Sphingomonas sp. Isolated from the International Space Station.</title>
        <authorList>
            <person name="Bijlani S."/>
            <person name="Singh N.K."/>
            <person name="Mason C.E."/>
            <person name="Wang C.C."/>
            <person name="Venkateswaran K."/>
        </authorList>
    </citation>
    <scope>NUCLEOTIDE SEQUENCE [LARGE SCALE GENOMIC DNA]</scope>
    <source>
        <strain evidence="5">ISS-IIF7SWP</strain>
    </source>
</reference>
<keyword evidence="5" id="KW-0547">Nucleotide-binding</keyword>
<dbReference type="GO" id="GO:0005524">
    <property type="term" value="F:ATP binding"/>
    <property type="evidence" value="ECO:0007669"/>
    <property type="project" value="InterPro"/>
</dbReference>
<dbReference type="InterPro" id="IPR001650">
    <property type="entry name" value="Helicase_C-like"/>
</dbReference>
<dbReference type="InterPro" id="IPR027417">
    <property type="entry name" value="P-loop_NTPase"/>
</dbReference>
<dbReference type="InterPro" id="IPR000330">
    <property type="entry name" value="SNF2_N"/>
</dbReference>
<dbReference type="GO" id="GO:0016787">
    <property type="term" value="F:hydrolase activity"/>
    <property type="evidence" value="ECO:0007669"/>
    <property type="project" value="UniProtKB-KW"/>
</dbReference>
<dbReference type="GO" id="GO:0004386">
    <property type="term" value="F:helicase activity"/>
    <property type="evidence" value="ECO:0007669"/>
    <property type="project" value="UniProtKB-KW"/>
</dbReference>
<dbReference type="CDD" id="cd18793">
    <property type="entry name" value="SF2_C_SNF"/>
    <property type="match status" value="1"/>
</dbReference>
<dbReference type="SMART" id="SM00490">
    <property type="entry name" value="HELICc"/>
    <property type="match status" value="1"/>
</dbReference>
<dbReference type="Pfam" id="PF00271">
    <property type="entry name" value="Helicase_C"/>
    <property type="match status" value="1"/>
</dbReference>
<sequence length="1033" mass="113731">MQLVERLNAATGESERQAALAALRQAIGDEDRSLVKPDGFIERLRLSYAAGFSLDLKPSAQGFDFDPVLFSKERMRETEDGAILDEAADGLLPPVQQQQFARRFRQGDGTRRAYLLEGGSILFLDPVLQQALRVVRDAQGGTAEQRRHFARSPQRRLAEALSVDGADVAEIGTLFVETQQFSERVSGIDIWRKPVLPWIKPKPNSWLPEAFGLRIGDPPDDRMVEIKPEDIAPAVEAVENALREERSTFTIGEAEVPATEQTRTALNDLAAIMEAAHDDAENEGQPPPVATQRYFLQVRDNLEDVAYAPLAKAPAAPAATPPALPQALVTTPKPHQVEGFNWLVACWRAGMPGALLADDMGLGKTFQALAFLAWLRTEQPSPKPVLIVAPTGLLANWKREIEQHLAPGALGPLVSAYGAGLNRSREEIGRDIELGRAAIDGDAWSQVGVVLTTFETMRDYHLSFARHPFAAIIYDEAQKLKNPASQMTRAAKTLNARFQLAMTGTPVENRLQDLWSVFDVIHPGLLGSSKAFESSYPASDLDKLRELNAVLTDASDTRPPLLLRRMKDDCLPGLPAKHIHPLPLAMPRPQAEAYERVIQRAMAARGTGKRGHMLEILHMLRGVSLHPYAPEDATGSYFEESARLQSTFETLDAIKAKGEKALVFCESLAMQALLAAEIRRRYGLAHDVLRIHGGVTGDARQAAVEQFQRRASGFDAMILSPKAGGVGLTLTAANHVIHLSRWWNPAVEDQATDRVFRIGQSRDVHVYLPQSLHPDPVIGPTSFDLKLDALMTRKRELSRGLLIPGEDEADTSTLFEDVLGGHDEPRQAADVPPSPDAEAQAVEPSAPPSATPVADTVPPRRPTLSVALPERSALPPLAAPSRYVFEPNKPRDFAIFLAPISDDHVTELLVKDPYACARSHNRQHLIEFMKRLAGAARRIDAVICHSLDADSVDNRQETDADQRNDLERRWQASFAGGPSLRHVQVSKRINRNFHAREVTARLASGRVVLWDLDNGIDGVMRTDRRCVVACFPQ</sequence>
<evidence type="ECO:0000256" key="2">
    <source>
        <dbReference type="SAM" id="MobiDB-lite"/>
    </source>
</evidence>
<organism evidence="5 6">
    <name type="scientific">Sphingomonas sanguinis</name>
    <dbReference type="NCBI Taxonomy" id="33051"/>
    <lineage>
        <taxon>Bacteria</taxon>
        <taxon>Pseudomonadati</taxon>
        <taxon>Pseudomonadota</taxon>
        <taxon>Alphaproteobacteria</taxon>
        <taxon>Sphingomonadales</taxon>
        <taxon>Sphingomonadaceae</taxon>
        <taxon>Sphingomonas</taxon>
    </lineage>
</organism>
<comment type="caution">
    <text evidence="5">The sequence shown here is derived from an EMBL/GenBank/DDBJ whole genome shotgun (WGS) entry which is preliminary data.</text>
</comment>
<dbReference type="Gene3D" id="3.40.50.300">
    <property type="entry name" value="P-loop containing nucleotide triphosphate hydrolases"/>
    <property type="match status" value="1"/>
</dbReference>
<feature type="domain" description="Helicase C-terminal" evidence="4">
    <location>
        <begin position="646"/>
        <end position="798"/>
    </location>
</feature>